<dbReference type="GO" id="GO:0016829">
    <property type="term" value="F:lyase activity"/>
    <property type="evidence" value="ECO:0007669"/>
    <property type="project" value="UniProtKB-KW"/>
</dbReference>
<dbReference type="Pfam" id="PF03130">
    <property type="entry name" value="HEAT_PBS"/>
    <property type="match status" value="1"/>
</dbReference>
<dbReference type="SUPFAM" id="SSF48371">
    <property type="entry name" value="ARM repeat"/>
    <property type="match status" value="2"/>
</dbReference>
<dbReference type="Gene3D" id="3.40.50.300">
    <property type="entry name" value="P-loop containing nucleotide triphosphate hydrolases"/>
    <property type="match status" value="1"/>
</dbReference>
<dbReference type="InterPro" id="IPR007111">
    <property type="entry name" value="NACHT_NTPase"/>
</dbReference>
<dbReference type="GO" id="GO:0016491">
    <property type="term" value="F:oxidoreductase activity"/>
    <property type="evidence" value="ECO:0007669"/>
    <property type="project" value="TreeGrafter"/>
</dbReference>
<dbReference type="PANTHER" id="PTHR12697:SF40">
    <property type="entry name" value="PHYCOCYANOBILIN LYASE SUBUNIT ALPHA"/>
    <property type="match status" value="1"/>
</dbReference>
<dbReference type="Pfam" id="PF05729">
    <property type="entry name" value="NACHT"/>
    <property type="match status" value="1"/>
</dbReference>
<dbReference type="PROSITE" id="PS50837">
    <property type="entry name" value="NACHT"/>
    <property type="match status" value="1"/>
</dbReference>
<evidence type="ECO:0000256" key="2">
    <source>
        <dbReference type="ARBA" id="ARBA00022738"/>
    </source>
</evidence>
<gene>
    <name evidence="4" type="ORF">AsFPU1_4290</name>
</gene>
<dbReference type="Gene3D" id="1.25.10.10">
    <property type="entry name" value="Leucine-rich Repeat Variant"/>
    <property type="match status" value="3"/>
</dbReference>
<evidence type="ECO:0000313" key="5">
    <source>
        <dbReference type="Proteomes" id="UP000287247"/>
    </source>
</evidence>
<keyword evidence="1" id="KW-0042">Antenna complex</keyword>
<dbReference type="InterPro" id="IPR027417">
    <property type="entry name" value="P-loop_NTPase"/>
</dbReference>
<dbReference type="GO" id="GO:0030089">
    <property type="term" value="C:phycobilisome"/>
    <property type="evidence" value="ECO:0007669"/>
    <property type="project" value="UniProtKB-KW"/>
</dbReference>
<dbReference type="EMBL" id="BDQK01000017">
    <property type="protein sequence ID" value="GBF82856.1"/>
    <property type="molecule type" value="Genomic_DNA"/>
</dbReference>
<dbReference type="InterPro" id="IPR054570">
    <property type="entry name" value="NCC-H_dom"/>
</dbReference>
<protein>
    <submittedName>
        <fullName evidence="4">PBS lyase HEAT-like repeat protein</fullName>
    </submittedName>
</protein>
<dbReference type="InterPro" id="IPR054611">
    <property type="entry name" value="NCAB"/>
</dbReference>
<dbReference type="Pfam" id="PF13646">
    <property type="entry name" value="HEAT_2"/>
    <property type="match status" value="3"/>
</dbReference>
<dbReference type="SUPFAM" id="SSF52540">
    <property type="entry name" value="P-loop containing nucleoside triphosphate hydrolases"/>
    <property type="match status" value="1"/>
</dbReference>
<evidence type="ECO:0000313" key="4">
    <source>
        <dbReference type="EMBL" id="GBF82856.1"/>
    </source>
</evidence>
<keyword evidence="4" id="KW-0456">Lyase</keyword>
<dbReference type="InterPro" id="IPR016024">
    <property type="entry name" value="ARM-type_fold"/>
</dbReference>
<accession>A0A401INR0</accession>
<feature type="domain" description="NACHT" evidence="3">
    <location>
        <begin position="112"/>
        <end position="240"/>
    </location>
</feature>
<proteinExistence type="predicted"/>
<dbReference type="Pfam" id="PF22724">
    <property type="entry name" value="NCAB1"/>
    <property type="match status" value="1"/>
</dbReference>
<dbReference type="Pfam" id="PF22730">
    <property type="entry name" value="NCC-H"/>
    <property type="match status" value="1"/>
</dbReference>
<dbReference type="Proteomes" id="UP000287247">
    <property type="component" value="Unassembled WGS sequence"/>
</dbReference>
<dbReference type="PANTHER" id="PTHR12697">
    <property type="entry name" value="PBS LYASE HEAT-LIKE PROTEIN"/>
    <property type="match status" value="1"/>
</dbReference>
<keyword evidence="2" id="KW-0605">Phycobilisome</keyword>
<dbReference type="SMART" id="SM00567">
    <property type="entry name" value="EZ_HEAT"/>
    <property type="match status" value="7"/>
</dbReference>
<evidence type="ECO:0000256" key="1">
    <source>
        <dbReference type="ARBA" id="ARBA00022549"/>
    </source>
</evidence>
<dbReference type="OrthoDB" id="134770at2"/>
<dbReference type="RefSeq" id="WP_124976829.1">
    <property type="nucleotide sequence ID" value="NZ_BDQK01000017.1"/>
</dbReference>
<keyword evidence="5" id="KW-1185">Reference proteome</keyword>
<evidence type="ECO:0000259" key="3">
    <source>
        <dbReference type="PROSITE" id="PS50837"/>
    </source>
</evidence>
<dbReference type="InterPro" id="IPR004155">
    <property type="entry name" value="PBS_lyase_HEAT"/>
</dbReference>
<dbReference type="InterPro" id="IPR011989">
    <property type="entry name" value="ARM-like"/>
</dbReference>
<dbReference type="AlphaFoldDB" id="A0A401INR0"/>
<name>A0A401INR0_APHSA</name>
<sequence>MSQRHLSTTEDTSPHASAAQAIEWREVGRLMLKYSLPINPISTQPDEMGADLDRFKISLALIQLNQGKVTTGSLLPGFFTNSTFQIPVSQIYQEEEFFEQVLQLGKNGTQGRKIAIIGESGSGKTLMLQKIAHWVLEQTDDIPIWVSPTILKTSSLREYLYEKWLSQASNYYKGDTVPIINWQESFENLLNSGHIWFLLDGMDYLFAEGESQSPSSTLEYLQQQLQGWIDNSQVIVSCQTQTWQTQTQTLSHYELYKTEELSYPVGVQQFIEQCFRPSVSFLEQAAETEDLVRQLYRTLDELGNLWIDDLIKNPLRLALLCRLWQKSPGHLPQTTAQLYQQLIKEFYQWQAENITTTPQQQQQLNNALTTLALSAQCQGEWSSIISQKMIEDSLGEESAWVKLAVQLKWLVPRGVIGETGENYYYSFGDRSFQDYFASLAIDDWKFFFEQPHKAISEQEFPIFDPQWQGIMGFWLGREDIDIEQKEAFIQALITFCDDCGPVNFYGLRAYFLAVSIVKEFSTCSYGPEMSQQLIKWGFETGGSNSENLFSQNPLVDYARESIKQFIPSLAIESLFNLIESPQDHLLPSEGFHYLAMIGKGNPLAIRKTGQYLKKFPSESLGWLAAETLGIIDPGNSQAIATFINLIETQKTEQVRQIGFSGLEKIGKKNLEAINALVYLLHDQPSPALRRRVFQCLEVIGQGNATAIAVLVQLIRTIKDGAIRRQTAESLEKIDPGNPTAIAVLIQLTKPTTPEVIRREAVYSLGEVSRGNAQIITALVNLLGDTEDIYTRWIAVSSLGKIGTGNREAITALEQLLVSGEQLLLRKESLDSLGKIAPTNPKIIATSIELMQETNDEATHREVAEHLGKFDPGNPDAISVLLELLQTSTNEFTRRQAAASLGKIDPNNLESLRTLIQLIGSTQDRDIRSLATESLGEIGLNNPAAIATLIRLLQRSTNLETRRCAAKSLGKIAPGNKEAIAVLIKQLQTVKDLSVRMEVAHSLMALISVSQMSQMVTELRDYLFNESESKQPDLACYQVLWHCSHHLSYAQFYQAWHQSPLSTDLIKTKNKEVKGISSSVSFTKFNSTLSLLEQLQQTIKQRQEFEKIHLIWIDSSRFIEPDNPLIDIYDQMLEQGCSTFEYGLPETMAKLRLYWNILQRHAPNTQFIWLFYDPFNTSNLSHNLLEMLRKFQGAIAIISQEYIAELTNFIIKDNLIEDIIKWIEEQVT</sequence>
<reference evidence="5" key="1">
    <citation type="submission" date="2017-05" db="EMBL/GenBank/DDBJ databases">
        <title>Physiological properties and genetic analysis related to exopolysaccharide production of fresh-water unicellular cyanobacterium Aphanothece sacrum, Suizenji Nori, that has been cultured as a food source in Japan.</title>
        <authorList>
            <person name="Kanesaki Y."/>
            <person name="Yoshikawa S."/>
            <person name="Ohki K."/>
        </authorList>
    </citation>
    <scope>NUCLEOTIDE SEQUENCE [LARGE SCALE GENOMIC DNA]</scope>
    <source>
        <strain evidence="5">FPU1</strain>
    </source>
</reference>
<comment type="caution">
    <text evidence="4">The sequence shown here is derived from an EMBL/GenBank/DDBJ whole genome shotgun (WGS) entry which is preliminary data.</text>
</comment>
<organism evidence="4 5">
    <name type="scientific">Aphanothece sacrum FPU1</name>
    <dbReference type="NCBI Taxonomy" id="1920663"/>
    <lineage>
        <taxon>Bacteria</taxon>
        <taxon>Bacillati</taxon>
        <taxon>Cyanobacteriota</taxon>
        <taxon>Cyanophyceae</taxon>
        <taxon>Oscillatoriophycideae</taxon>
        <taxon>Chroococcales</taxon>
        <taxon>Aphanothecaceae</taxon>
        <taxon>Aphanothece</taxon>
    </lineage>
</organism>